<accession>A0ABU6NS74</accession>
<reference evidence="1 2" key="1">
    <citation type="submission" date="2023-03" db="EMBL/GenBank/DDBJ databases">
        <title>Bacillus Genome Sequencing.</title>
        <authorList>
            <person name="Dunlap C."/>
        </authorList>
    </citation>
    <scope>NUCLEOTIDE SEQUENCE [LARGE SCALE GENOMIC DNA]</scope>
    <source>
        <strain evidence="1 2">NRS-1717</strain>
    </source>
</reference>
<proteinExistence type="predicted"/>
<comment type="caution">
    <text evidence="1">The sequence shown here is derived from an EMBL/GenBank/DDBJ whole genome shotgun (WGS) entry which is preliminary data.</text>
</comment>
<evidence type="ECO:0000313" key="2">
    <source>
        <dbReference type="Proteomes" id="UP001342826"/>
    </source>
</evidence>
<dbReference type="EMBL" id="JARTFS010000001">
    <property type="protein sequence ID" value="MED4399775.1"/>
    <property type="molecule type" value="Genomic_DNA"/>
</dbReference>
<evidence type="ECO:0008006" key="3">
    <source>
        <dbReference type="Google" id="ProtNLM"/>
    </source>
</evidence>
<organism evidence="1 2">
    <name type="scientific">Metabacillus fastidiosus</name>
    <dbReference type="NCBI Taxonomy" id="1458"/>
    <lineage>
        <taxon>Bacteria</taxon>
        <taxon>Bacillati</taxon>
        <taxon>Bacillota</taxon>
        <taxon>Bacilli</taxon>
        <taxon>Bacillales</taxon>
        <taxon>Bacillaceae</taxon>
        <taxon>Metabacillus</taxon>
    </lineage>
</organism>
<name>A0ABU6NS74_9BACI</name>
<gene>
    <name evidence="1" type="ORF">P9271_00175</name>
</gene>
<protein>
    <recommendedName>
        <fullName evidence="3">HK97 gp10 family phage protein</fullName>
    </recommendedName>
</protein>
<dbReference type="RefSeq" id="WP_328014496.1">
    <property type="nucleotide sequence ID" value="NZ_JARTFS010000001.1"/>
</dbReference>
<sequence length="136" mass="15622">MARGRFGDLRDLEHLILSSPRAVSLGVRRAFDNIRDDWLDKSEAITPLETGHLRRETEGEVEGHDLDTLSVVLLNTAESADGFNYAHYIHEENFGGKTPRNGMEKKFLDKPLEENANEYKQTLEREVENQLRRAGW</sequence>
<dbReference type="Proteomes" id="UP001342826">
    <property type="component" value="Unassembled WGS sequence"/>
</dbReference>
<evidence type="ECO:0000313" key="1">
    <source>
        <dbReference type="EMBL" id="MED4399775.1"/>
    </source>
</evidence>
<keyword evidence="2" id="KW-1185">Reference proteome</keyword>